<dbReference type="EC" id="5.2.1.8" evidence="3"/>
<evidence type="ECO:0000256" key="3">
    <source>
        <dbReference type="PROSITE-ProRule" id="PRU00277"/>
    </source>
</evidence>
<dbReference type="Pfam" id="PF07719">
    <property type="entry name" value="TPR_2"/>
    <property type="match status" value="1"/>
</dbReference>
<evidence type="ECO:0000256" key="5">
    <source>
        <dbReference type="SAM" id="MobiDB-lite"/>
    </source>
</evidence>
<name>A0A8J4UZ17_9MYCE</name>
<dbReference type="PROSITE" id="PS50005">
    <property type="entry name" value="TPR"/>
    <property type="match status" value="1"/>
</dbReference>
<feature type="domain" description="PPIase FKBP-type" evidence="6">
    <location>
        <begin position="51"/>
        <end position="141"/>
    </location>
</feature>
<sequence>MSNKSLTSSGERLIGSNSPPLKKPGVQLDSDGCLIKRVLKEGYSDTTPPPKSIVSILYEGYLSNNNIFDSNVQQQNRSPFTFQLGTNSAIEAIEIAVATMKLGEEAEIVTTQRFGFGKLGLPPFIPPNTTIIYKVQLLSIQLFEDIDNNTGISFNNSTSIDVFDIWIKKALKEKELGNQYFNSNNYKKAIRHYIKSIWLLNDPRLGGVSFSGDKEQNDSNSSNSKQLKDLLIVLYLNLASCNIKLQDGNRAIANCEKVAEMGGNTAKFYFKMGQAYSLNKQYESAKRCLVQAIRLEPNDKILRDELEKIKLNLN</sequence>
<dbReference type="GO" id="GO:0003755">
    <property type="term" value="F:peptidyl-prolyl cis-trans isomerase activity"/>
    <property type="evidence" value="ECO:0007669"/>
    <property type="project" value="UniProtKB-KW"/>
</dbReference>
<dbReference type="AlphaFoldDB" id="A0A8J4UZ17"/>
<evidence type="ECO:0000313" key="7">
    <source>
        <dbReference type="EMBL" id="KAF2072343.1"/>
    </source>
</evidence>
<evidence type="ECO:0000256" key="1">
    <source>
        <dbReference type="ARBA" id="ARBA00022737"/>
    </source>
</evidence>
<dbReference type="PANTHER" id="PTHR46674:SF1">
    <property type="entry name" value="INACTIVE PEPTIDYL-PROLYL CIS-TRANS ISOMERASE FKBP6"/>
    <property type="match status" value="1"/>
</dbReference>
<dbReference type="PANTHER" id="PTHR46674">
    <property type="entry name" value="INACTIVE PEPTIDYL-PROLYL CIS-TRANS ISOMERASE FKBP6"/>
    <property type="match status" value="1"/>
</dbReference>
<dbReference type="InterPro" id="IPR042282">
    <property type="entry name" value="FKBP6/shu"/>
</dbReference>
<dbReference type="Gene3D" id="3.10.50.40">
    <property type="match status" value="1"/>
</dbReference>
<dbReference type="SUPFAM" id="SSF48452">
    <property type="entry name" value="TPR-like"/>
    <property type="match status" value="1"/>
</dbReference>
<dbReference type="SUPFAM" id="SSF54534">
    <property type="entry name" value="FKBP-like"/>
    <property type="match status" value="1"/>
</dbReference>
<reference evidence="7" key="1">
    <citation type="submission" date="2020-01" db="EMBL/GenBank/DDBJ databases">
        <title>Development of genomics and gene disruption for Polysphondylium violaceum indicates a role for the polyketide synthase stlB in stalk morphogenesis.</title>
        <authorList>
            <person name="Narita B."/>
            <person name="Kawabe Y."/>
            <person name="Kin K."/>
            <person name="Saito T."/>
            <person name="Gibbs R."/>
            <person name="Kuspa A."/>
            <person name="Muzny D."/>
            <person name="Queller D."/>
            <person name="Richards S."/>
            <person name="Strassman J."/>
            <person name="Sucgang R."/>
            <person name="Worley K."/>
            <person name="Schaap P."/>
        </authorList>
    </citation>
    <scope>NUCLEOTIDE SEQUENCE</scope>
    <source>
        <strain evidence="7">QSvi11</strain>
    </source>
</reference>
<dbReference type="InterPro" id="IPR001179">
    <property type="entry name" value="PPIase_FKBP_dom"/>
</dbReference>
<protein>
    <recommendedName>
        <fullName evidence="3">peptidylprolyl isomerase</fullName>
        <ecNumber evidence="3">5.2.1.8</ecNumber>
    </recommendedName>
</protein>
<dbReference type="Gene3D" id="1.25.40.10">
    <property type="entry name" value="Tetratricopeptide repeat domain"/>
    <property type="match status" value="1"/>
</dbReference>
<evidence type="ECO:0000256" key="2">
    <source>
        <dbReference type="ARBA" id="ARBA00022803"/>
    </source>
</evidence>
<keyword evidence="3" id="KW-0413">Isomerase</keyword>
<dbReference type="PROSITE" id="PS50059">
    <property type="entry name" value="FKBP_PPIASE"/>
    <property type="match status" value="1"/>
</dbReference>
<evidence type="ECO:0000313" key="8">
    <source>
        <dbReference type="Proteomes" id="UP000695562"/>
    </source>
</evidence>
<accession>A0A8J4UZ17</accession>
<comment type="catalytic activity">
    <reaction evidence="3">
        <text>[protein]-peptidylproline (omega=180) = [protein]-peptidylproline (omega=0)</text>
        <dbReference type="Rhea" id="RHEA:16237"/>
        <dbReference type="Rhea" id="RHEA-COMP:10747"/>
        <dbReference type="Rhea" id="RHEA-COMP:10748"/>
        <dbReference type="ChEBI" id="CHEBI:83833"/>
        <dbReference type="ChEBI" id="CHEBI:83834"/>
        <dbReference type="EC" id="5.2.1.8"/>
    </reaction>
</comment>
<evidence type="ECO:0000259" key="6">
    <source>
        <dbReference type="PROSITE" id="PS50059"/>
    </source>
</evidence>
<keyword evidence="1" id="KW-0677">Repeat</keyword>
<dbReference type="EMBL" id="AJWJ01000288">
    <property type="protein sequence ID" value="KAF2072343.1"/>
    <property type="molecule type" value="Genomic_DNA"/>
</dbReference>
<keyword evidence="3" id="KW-0697">Rotamase</keyword>
<keyword evidence="8" id="KW-1185">Reference proteome</keyword>
<proteinExistence type="predicted"/>
<dbReference type="SMART" id="SM00028">
    <property type="entry name" value="TPR"/>
    <property type="match status" value="3"/>
</dbReference>
<dbReference type="InterPro" id="IPR019734">
    <property type="entry name" value="TPR_rpt"/>
</dbReference>
<comment type="caution">
    <text evidence="7">The sequence shown here is derived from an EMBL/GenBank/DDBJ whole genome shotgun (WGS) entry which is preliminary data.</text>
</comment>
<dbReference type="Proteomes" id="UP000695562">
    <property type="component" value="Unassembled WGS sequence"/>
</dbReference>
<evidence type="ECO:0000256" key="4">
    <source>
        <dbReference type="PROSITE-ProRule" id="PRU00339"/>
    </source>
</evidence>
<dbReference type="OrthoDB" id="1902587at2759"/>
<dbReference type="InterPro" id="IPR046357">
    <property type="entry name" value="PPIase_dom_sf"/>
</dbReference>
<feature type="region of interest" description="Disordered" evidence="5">
    <location>
        <begin position="1"/>
        <end position="28"/>
    </location>
</feature>
<dbReference type="Pfam" id="PF00254">
    <property type="entry name" value="FKBP_C"/>
    <property type="match status" value="1"/>
</dbReference>
<dbReference type="InterPro" id="IPR013105">
    <property type="entry name" value="TPR_2"/>
</dbReference>
<organism evidence="7 8">
    <name type="scientific">Polysphondylium violaceum</name>
    <dbReference type="NCBI Taxonomy" id="133409"/>
    <lineage>
        <taxon>Eukaryota</taxon>
        <taxon>Amoebozoa</taxon>
        <taxon>Evosea</taxon>
        <taxon>Eumycetozoa</taxon>
        <taxon>Dictyostelia</taxon>
        <taxon>Dictyosteliales</taxon>
        <taxon>Dictyosteliaceae</taxon>
        <taxon>Polysphondylium</taxon>
    </lineage>
</organism>
<gene>
    <name evidence="7" type="ORF">CYY_006338</name>
</gene>
<keyword evidence="2 4" id="KW-0802">TPR repeat</keyword>
<feature type="repeat" description="TPR" evidence="4">
    <location>
        <begin position="266"/>
        <end position="299"/>
    </location>
</feature>
<feature type="compositionally biased region" description="Polar residues" evidence="5">
    <location>
        <begin position="1"/>
        <end position="19"/>
    </location>
</feature>
<dbReference type="InterPro" id="IPR011990">
    <property type="entry name" value="TPR-like_helical_dom_sf"/>
</dbReference>